<dbReference type="Proteomes" id="UP000284605">
    <property type="component" value="Unassembled WGS sequence"/>
</dbReference>
<dbReference type="InterPro" id="IPR014748">
    <property type="entry name" value="Enoyl-CoA_hydra_C"/>
</dbReference>
<dbReference type="InterPro" id="IPR018376">
    <property type="entry name" value="Enoyl-CoA_hyd/isom_CS"/>
</dbReference>
<dbReference type="PROSITE" id="PS00166">
    <property type="entry name" value="ENOYL_COA_HYDRATASE"/>
    <property type="match status" value="1"/>
</dbReference>
<dbReference type="Pfam" id="PF00378">
    <property type="entry name" value="ECH_1"/>
    <property type="match status" value="1"/>
</dbReference>
<evidence type="ECO:0000313" key="7">
    <source>
        <dbReference type="EMBL" id="RJF88894.1"/>
    </source>
</evidence>
<evidence type="ECO:0000256" key="4">
    <source>
        <dbReference type="ARBA" id="ARBA00023098"/>
    </source>
</evidence>
<dbReference type="SUPFAM" id="SSF52096">
    <property type="entry name" value="ClpP/crotonase"/>
    <property type="match status" value="1"/>
</dbReference>
<comment type="similarity">
    <text evidence="2 6">Belongs to the enoyl-CoA hydratase/isomerase family.</text>
</comment>
<proteinExistence type="inferred from homology"/>
<dbReference type="Gene3D" id="3.90.226.10">
    <property type="entry name" value="2-enoyl-CoA Hydratase, Chain A, domain 1"/>
    <property type="match status" value="1"/>
</dbReference>
<dbReference type="CDD" id="cd06558">
    <property type="entry name" value="crotonase-like"/>
    <property type="match status" value="1"/>
</dbReference>
<evidence type="ECO:0000256" key="5">
    <source>
        <dbReference type="ARBA" id="ARBA00023235"/>
    </source>
</evidence>
<dbReference type="PANTHER" id="PTHR43149:SF1">
    <property type="entry name" value="DELTA(3,5)-DELTA(2,4)-DIENOYL-COA ISOMERASE, MITOCHONDRIAL"/>
    <property type="match status" value="1"/>
</dbReference>
<dbReference type="OrthoDB" id="5730382at2"/>
<dbReference type="Gene3D" id="1.10.12.10">
    <property type="entry name" value="Lyase 2-enoyl-coa Hydratase, Chain A, domain 2"/>
    <property type="match status" value="1"/>
</dbReference>
<dbReference type="EMBL" id="QYUK01000011">
    <property type="protein sequence ID" value="RJF88894.1"/>
    <property type="molecule type" value="Genomic_DNA"/>
</dbReference>
<dbReference type="InterPro" id="IPR001753">
    <property type="entry name" value="Enoyl-CoA_hydra/iso"/>
</dbReference>
<dbReference type="NCBIfam" id="NF005699">
    <property type="entry name" value="PRK07509.1"/>
    <property type="match status" value="1"/>
</dbReference>
<evidence type="ECO:0000256" key="3">
    <source>
        <dbReference type="ARBA" id="ARBA00022832"/>
    </source>
</evidence>
<gene>
    <name evidence="7" type="ORF">D3874_19510</name>
</gene>
<dbReference type="InterPro" id="IPR045002">
    <property type="entry name" value="Ech1-like"/>
</dbReference>
<keyword evidence="8" id="KW-1185">Reference proteome</keyword>
<dbReference type="PANTHER" id="PTHR43149">
    <property type="entry name" value="ENOYL-COA HYDRATASE"/>
    <property type="match status" value="1"/>
</dbReference>
<reference evidence="7 8" key="1">
    <citation type="submission" date="2018-09" db="EMBL/GenBank/DDBJ databases">
        <authorList>
            <person name="Zhu H."/>
        </authorList>
    </citation>
    <scope>NUCLEOTIDE SEQUENCE [LARGE SCALE GENOMIC DNA]</scope>
    <source>
        <strain evidence="7 8">K1W22B-8</strain>
    </source>
</reference>
<evidence type="ECO:0000256" key="1">
    <source>
        <dbReference type="ARBA" id="ARBA00005005"/>
    </source>
</evidence>
<keyword evidence="5" id="KW-0413">Isomerase</keyword>
<dbReference type="AlphaFoldDB" id="A0A418WFU7"/>
<sequence length="270" mass="28056">MSDLISITMDGGVADVRLTRPDKMNALSDGMFKALIETGDALAADTSVRAVVLSGTGRAFCAGLDLGNFAGMAGGGPHKVAGATLEERTHGISNGPQHAVMVWRQIPVPVIAAVHGVAFGGGFQLCLGADIRYIAPDTRLSIMEAKWGLVPDMAGMVLLRGLLRDDVMRELIYTGRIFSGEEAKGLGIATKVCADPLADALVLAREIAGKSPDAVRAAKRLCNQAGALDDAALLLAESIEQAALIGSPNQIEAVMANLEKRAPNFADPAA</sequence>
<evidence type="ECO:0000256" key="2">
    <source>
        <dbReference type="ARBA" id="ARBA00005254"/>
    </source>
</evidence>
<dbReference type="InterPro" id="IPR029045">
    <property type="entry name" value="ClpP/crotonase-like_dom_sf"/>
</dbReference>
<organism evidence="7 8">
    <name type="scientific">Oleomonas cavernae</name>
    <dbReference type="NCBI Taxonomy" id="2320859"/>
    <lineage>
        <taxon>Bacteria</taxon>
        <taxon>Pseudomonadati</taxon>
        <taxon>Pseudomonadota</taxon>
        <taxon>Alphaproteobacteria</taxon>
        <taxon>Acetobacterales</taxon>
        <taxon>Acetobacteraceae</taxon>
        <taxon>Oleomonas</taxon>
    </lineage>
</organism>
<comment type="pathway">
    <text evidence="1">Lipid metabolism; fatty acid beta-oxidation.</text>
</comment>
<evidence type="ECO:0000313" key="8">
    <source>
        <dbReference type="Proteomes" id="UP000284605"/>
    </source>
</evidence>
<keyword evidence="3" id="KW-0276">Fatty acid metabolism</keyword>
<name>A0A418WFU7_9PROT</name>
<dbReference type="GO" id="GO:0006635">
    <property type="term" value="P:fatty acid beta-oxidation"/>
    <property type="evidence" value="ECO:0007669"/>
    <property type="project" value="UniProtKB-UniPathway"/>
</dbReference>
<dbReference type="GO" id="GO:0016853">
    <property type="term" value="F:isomerase activity"/>
    <property type="evidence" value="ECO:0007669"/>
    <property type="project" value="UniProtKB-KW"/>
</dbReference>
<evidence type="ECO:0000256" key="6">
    <source>
        <dbReference type="RuleBase" id="RU003707"/>
    </source>
</evidence>
<keyword evidence="4" id="KW-0443">Lipid metabolism</keyword>
<dbReference type="UniPathway" id="UPA00659"/>
<dbReference type="RefSeq" id="WP_119779875.1">
    <property type="nucleotide sequence ID" value="NZ_QYUK01000011.1"/>
</dbReference>
<comment type="caution">
    <text evidence="7">The sequence shown here is derived from an EMBL/GenBank/DDBJ whole genome shotgun (WGS) entry which is preliminary data.</text>
</comment>
<accession>A0A418WFU7</accession>
<protein>
    <submittedName>
        <fullName evidence="7">Crotonase/enoyl-CoA hydratase family protein</fullName>
    </submittedName>
</protein>